<proteinExistence type="inferred from homology"/>
<evidence type="ECO:0000313" key="10">
    <source>
        <dbReference type="EMBL" id="NSL52551.1"/>
    </source>
</evidence>
<accession>A0A8J8K901</accession>
<keyword evidence="4 6" id="KW-0450">Lipoyl</keyword>
<evidence type="ECO:0000256" key="3">
    <source>
        <dbReference type="ARBA" id="ARBA00022679"/>
    </source>
</evidence>
<dbReference type="PANTHER" id="PTHR43178">
    <property type="entry name" value="DIHYDROLIPOAMIDE ACETYLTRANSFERASE COMPONENT OF PYRUVATE DEHYDROGENASE COMPLEX"/>
    <property type="match status" value="1"/>
</dbReference>
<dbReference type="InterPro" id="IPR004167">
    <property type="entry name" value="PSBD"/>
</dbReference>
<name>A0A8J8K901_9BACI</name>
<dbReference type="GO" id="GO:0005737">
    <property type="term" value="C:cytoplasm"/>
    <property type="evidence" value="ECO:0007669"/>
    <property type="project" value="TreeGrafter"/>
</dbReference>
<dbReference type="EMBL" id="JABTTE010000018">
    <property type="protein sequence ID" value="NSL52551.1"/>
    <property type="molecule type" value="Genomic_DNA"/>
</dbReference>
<dbReference type="GO" id="GO:0016407">
    <property type="term" value="F:acetyltransferase activity"/>
    <property type="evidence" value="ECO:0007669"/>
    <property type="project" value="TreeGrafter"/>
</dbReference>
<evidence type="ECO:0000256" key="4">
    <source>
        <dbReference type="ARBA" id="ARBA00022823"/>
    </source>
</evidence>
<dbReference type="CDD" id="cd06849">
    <property type="entry name" value="lipoyl_domain"/>
    <property type="match status" value="1"/>
</dbReference>
<dbReference type="SUPFAM" id="SSF47005">
    <property type="entry name" value="Peripheral subunit-binding domain of 2-oxo acid dehydrogenase complex"/>
    <property type="match status" value="1"/>
</dbReference>
<keyword evidence="11" id="KW-1185">Reference proteome</keyword>
<evidence type="ECO:0000256" key="2">
    <source>
        <dbReference type="ARBA" id="ARBA00007317"/>
    </source>
</evidence>
<keyword evidence="3 6" id="KW-0808">Transferase</keyword>
<feature type="domain" description="Peripheral subunit-binding (PSBD)" evidence="9">
    <location>
        <begin position="124"/>
        <end position="161"/>
    </location>
</feature>
<dbReference type="PROSITE" id="PS51826">
    <property type="entry name" value="PSBD"/>
    <property type="match status" value="1"/>
</dbReference>
<dbReference type="Gene3D" id="3.30.559.10">
    <property type="entry name" value="Chloramphenicol acetyltransferase-like domain"/>
    <property type="match status" value="1"/>
</dbReference>
<reference evidence="10" key="1">
    <citation type="submission" date="2020-06" db="EMBL/GenBank/DDBJ databases">
        <title>A novel thermopfilic bacterium from Erzurum, Turkey.</title>
        <authorList>
            <person name="Adiguzel A."/>
            <person name="Ay H."/>
            <person name="Baltaci M.O."/>
        </authorList>
    </citation>
    <scope>NUCLEOTIDE SEQUENCE</scope>
    <source>
        <strain evidence="10">P2</strain>
    </source>
</reference>
<feature type="region of interest" description="Disordered" evidence="7">
    <location>
        <begin position="79"/>
        <end position="107"/>
    </location>
</feature>
<dbReference type="SUPFAM" id="SSF51230">
    <property type="entry name" value="Single hybrid motif"/>
    <property type="match status" value="1"/>
</dbReference>
<dbReference type="RefSeq" id="WP_173731760.1">
    <property type="nucleotide sequence ID" value="NZ_JABTTE010000018.1"/>
</dbReference>
<organism evidence="10 11">
    <name type="scientific">Calidifontibacillus erzurumensis</name>
    <dbReference type="NCBI Taxonomy" id="2741433"/>
    <lineage>
        <taxon>Bacteria</taxon>
        <taxon>Bacillati</taxon>
        <taxon>Bacillota</taxon>
        <taxon>Bacilli</taxon>
        <taxon>Bacillales</taxon>
        <taxon>Bacillaceae</taxon>
        <taxon>Calidifontibacillus/Schinkia group</taxon>
        <taxon>Calidifontibacillus</taxon>
    </lineage>
</organism>
<evidence type="ECO:0000259" key="9">
    <source>
        <dbReference type="PROSITE" id="PS51826"/>
    </source>
</evidence>
<dbReference type="AlphaFoldDB" id="A0A8J8K901"/>
<evidence type="ECO:0000256" key="5">
    <source>
        <dbReference type="ARBA" id="ARBA00023315"/>
    </source>
</evidence>
<dbReference type="InterPro" id="IPR000089">
    <property type="entry name" value="Biotin_lipoyl"/>
</dbReference>
<dbReference type="Gene3D" id="4.10.320.10">
    <property type="entry name" value="E3-binding domain"/>
    <property type="match status" value="1"/>
</dbReference>
<dbReference type="InterPro" id="IPR011053">
    <property type="entry name" value="Single_hybrid_motif"/>
</dbReference>
<evidence type="ECO:0000256" key="7">
    <source>
        <dbReference type="SAM" id="MobiDB-lite"/>
    </source>
</evidence>
<comment type="caution">
    <text evidence="10">The sequence shown here is derived from an EMBL/GenBank/DDBJ whole genome shotgun (WGS) entry which is preliminary data.</text>
</comment>
<dbReference type="SUPFAM" id="SSF52777">
    <property type="entry name" value="CoA-dependent acyltransferases"/>
    <property type="match status" value="1"/>
</dbReference>
<dbReference type="PANTHER" id="PTHR43178:SF5">
    <property type="entry name" value="LIPOAMIDE ACYLTRANSFERASE COMPONENT OF BRANCHED-CHAIN ALPHA-KETO ACID DEHYDROGENASE COMPLEX, MITOCHONDRIAL"/>
    <property type="match status" value="1"/>
</dbReference>
<feature type="compositionally biased region" description="Basic and acidic residues" evidence="7">
    <location>
        <begin position="85"/>
        <end position="107"/>
    </location>
</feature>
<dbReference type="FunFam" id="4.10.320.10:FF:000002">
    <property type="entry name" value="Dihydrolipoamide acetyltransferase component of pyruvate dehydrogenase complex"/>
    <property type="match status" value="1"/>
</dbReference>
<dbReference type="FunFam" id="3.30.559.10:FF:000007">
    <property type="entry name" value="Dihydrolipoamide acetyltransferase component of pyruvate dehydrogenase complex"/>
    <property type="match status" value="1"/>
</dbReference>
<dbReference type="Gene3D" id="2.40.50.100">
    <property type="match status" value="1"/>
</dbReference>
<gene>
    <name evidence="10" type="ORF">HR057_12385</name>
</gene>
<dbReference type="PROSITE" id="PS50968">
    <property type="entry name" value="BIOTINYL_LIPOYL"/>
    <property type="match status" value="1"/>
</dbReference>
<dbReference type="InterPro" id="IPR023213">
    <property type="entry name" value="CAT-like_dom_sf"/>
</dbReference>
<dbReference type="InterPro" id="IPR001078">
    <property type="entry name" value="2-oxoacid_DH_actylTfrase"/>
</dbReference>
<feature type="domain" description="Lipoyl-binding" evidence="8">
    <location>
        <begin position="1"/>
        <end position="76"/>
    </location>
</feature>
<evidence type="ECO:0000259" key="8">
    <source>
        <dbReference type="PROSITE" id="PS50968"/>
    </source>
</evidence>
<evidence type="ECO:0000313" key="11">
    <source>
        <dbReference type="Proteomes" id="UP000625804"/>
    </source>
</evidence>
<dbReference type="Pfam" id="PF02817">
    <property type="entry name" value="E3_binding"/>
    <property type="match status" value="1"/>
</dbReference>
<comment type="cofactor">
    <cofactor evidence="1 6">
        <name>(R)-lipoate</name>
        <dbReference type="ChEBI" id="CHEBI:83088"/>
    </cofactor>
</comment>
<dbReference type="GO" id="GO:0031405">
    <property type="term" value="F:lipoic acid binding"/>
    <property type="evidence" value="ECO:0007669"/>
    <property type="project" value="TreeGrafter"/>
</dbReference>
<dbReference type="Pfam" id="PF00364">
    <property type="entry name" value="Biotin_lipoyl"/>
    <property type="match status" value="1"/>
</dbReference>
<dbReference type="Proteomes" id="UP000625804">
    <property type="component" value="Unassembled WGS sequence"/>
</dbReference>
<dbReference type="Pfam" id="PF00198">
    <property type="entry name" value="2-oxoacid_dh"/>
    <property type="match status" value="1"/>
</dbReference>
<comment type="similarity">
    <text evidence="2 6">Belongs to the 2-oxoacid dehydrogenase family.</text>
</comment>
<sequence>MVEVKLHDIGEGIHEGDILTYFVAVGDKVSIDQPLVEVQTEKMVAEISSPVSGTIKEILIEPGTTITVGTTIIKIEEENGTNVETKAEHSQPLHSDKTASSTEKETTLQKNVFVNREGREDRVIATPYTRKIARENNVDLSLVKGTGPAGRILEEDVYRYIQQQKNALNEFESQTVKEVFETEERAVEPDVIPFRGIRKQIAKKMVKSLYTIPHVSHFEEIDMTNLINFRNELKSMDVNISAVAFFLKALAISLKDFPVFNAKLDEENEVIRLEKVVHIGLATDTDQGLIVPVLRDVHKKSLLQIHAEMKELTKKAQEGKLNPKEMTGSTITISNVGPLGSIGATPIINYPETALMAFHKTRKMPVVNDQDEIVIRSMMNITMTFDHRVADGGTAVAFTNRFKSLIENPKLLFLELM</sequence>
<keyword evidence="5 6" id="KW-0012">Acyltransferase</keyword>
<dbReference type="InterPro" id="IPR036625">
    <property type="entry name" value="E3-bd_dom_sf"/>
</dbReference>
<dbReference type="InterPro" id="IPR050743">
    <property type="entry name" value="2-oxoacid_DH_E2_comp"/>
</dbReference>
<evidence type="ECO:0000256" key="6">
    <source>
        <dbReference type="RuleBase" id="RU003423"/>
    </source>
</evidence>
<protein>
    <recommendedName>
        <fullName evidence="6">Dihydrolipoamide acetyltransferase component of pyruvate dehydrogenase complex</fullName>
        <ecNumber evidence="6">2.3.1.-</ecNumber>
    </recommendedName>
</protein>
<dbReference type="EC" id="2.3.1.-" evidence="6"/>
<evidence type="ECO:0000256" key="1">
    <source>
        <dbReference type="ARBA" id="ARBA00001938"/>
    </source>
</evidence>